<feature type="compositionally biased region" description="Low complexity" evidence="2">
    <location>
        <begin position="75"/>
        <end position="86"/>
    </location>
</feature>
<feature type="region of interest" description="Disordered" evidence="2">
    <location>
        <begin position="64"/>
        <end position="96"/>
    </location>
</feature>
<evidence type="ECO:0000313" key="3">
    <source>
        <dbReference type="EMBL" id="KIR47538.1"/>
    </source>
</evidence>
<feature type="region of interest" description="Disordered" evidence="2">
    <location>
        <begin position="1"/>
        <end position="48"/>
    </location>
</feature>
<evidence type="ECO:0000256" key="1">
    <source>
        <dbReference type="ARBA" id="ARBA00023242"/>
    </source>
</evidence>
<accession>A0A0D0UH46</accession>
<feature type="region of interest" description="Disordered" evidence="2">
    <location>
        <begin position="109"/>
        <end position="144"/>
    </location>
</feature>
<evidence type="ECO:0000256" key="2">
    <source>
        <dbReference type="SAM" id="MobiDB-lite"/>
    </source>
</evidence>
<protein>
    <submittedName>
        <fullName evidence="3">Unplaced genomic scaffold supercont1.8, whole genome shotgun sequence</fullName>
    </submittedName>
</protein>
<dbReference type="CDD" id="cd12148">
    <property type="entry name" value="fungal_TF_MHR"/>
    <property type="match status" value="1"/>
</dbReference>
<proteinExistence type="predicted"/>
<gene>
    <name evidence="3" type="ORF">I312_03304</name>
</gene>
<dbReference type="EMBL" id="KN847980">
    <property type="protein sequence ID" value="KIR47538.1"/>
    <property type="molecule type" value="Genomic_DNA"/>
</dbReference>
<dbReference type="AlphaFoldDB" id="A0A0D0UH46"/>
<name>A0A0D0UH46_CRYGA</name>
<dbReference type="PANTHER" id="PTHR46910">
    <property type="entry name" value="TRANSCRIPTION FACTOR PDR1"/>
    <property type="match status" value="1"/>
</dbReference>
<dbReference type="OrthoDB" id="434771at2759"/>
<dbReference type="GO" id="GO:0003700">
    <property type="term" value="F:DNA-binding transcription factor activity"/>
    <property type="evidence" value="ECO:0007669"/>
    <property type="project" value="InterPro"/>
</dbReference>
<dbReference type="HOGENOM" id="CLU_074853_0_0_1"/>
<dbReference type="InterPro" id="IPR050987">
    <property type="entry name" value="AtrR-like"/>
</dbReference>
<feature type="compositionally biased region" description="Acidic residues" evidence="2">
    <location>
        <begin position="116"/>
        <end position="139"/>
    </location>
</feature>
<feature type="compositionally biased region" description="Polar residues" evidence="2">
    <location>
        <begin position="27"/>
        <end position="48"/>
    </location>
</feature>
<organism evidence="3">
    <name type="scientific">Cryptococcus bacillisporus CA1280</name>
    <dbReference type="NCBI Taxonomy" id="1296109"/>
    <lineage>
        <taxon>Eukaryota</taxon>
        <taxon>Fungi</taxon>
        <taxon>Dikarya</taxon>
        <taxon>Basidiomycota</taxon>
        <taxon>Agaricomycotina</taxon>
        <taxon>Tremellomycetes</taxon>
        <taxon>Tremellales</taxon>
        <taxon>Cryptococcaceae</taxon>
        <taxon>Cryptococcus</taxon>
        <taxon>Cryptococcus gattii species complex</taxon>
    </lineage>
</organism>
<keyword evidence="1" id="KW-0539">Nucleus</keyword>
<sequence>MMSTPYEAHKYQPPPPPPKHSSSSSSGKNAKQKQPSFPNGTHDQNPATSITIFSACRNCRNKKVKCLPGPPLPSPSITSSASPASLENPGENLGTLSTMSSTWRVETVAQETHADAEEEEDEPIDDDAMQPVSDSEDAEQYPSVKKSTEVVDASFQEFISVVFAIFALGERARAWKREMAKAEGDDDGHETVLPDEAEAGVIWYERAQILHCTTLKDVNIHLVQCLTLLAAFQASVNAMPMSWLLAGQAVRVAQDLVCTDQPQSFPYHSQKTAAFTMLVGYLRLGEDDVNFSRSAAGSG</sequence>
<dbReference type="PANTHER" id="PTHR46910:SF1">
    <property type="entry name" value="MISCELLANEOUS ZN(II)2CYS6 TRANSCRIPTION FACTOR (EUROFUNG)-RELATED"/>
    <property type="match status" value="1"/>
</dbReference>
<reference evidence="3" key="1">
    <citation type="submission" date="2015-01" db="EMBL/GenBank/DDBJ databases">
        <title>The Genome Sequence of Cryptococcus gattii CA1280.</title>
        <authorList>
            <consortium name="The Broad Institute Genomics Platform"/>
            <person name="Cuomo C."/>
            <person name="Litvintseva A."/>
            <person name="Chen Y."/>
            <person name="Heitman J."/>
            <person name="Sun S."/>
            <person name="Springer D."/>
            <person name="Dromer F."/>
            <person name="Young S."/>
            <person name="Zeng Q."/>
            <person name="Gargeya S."/>
            <person name="Abouelleil A."/>
            <person name="Alvarado L."/>
            <person name="Chapman S.B."/>
            <person name="Gainer-Dewar J."/>
            <person name="Goldberg J."/>
            <person name="Griggs A."/>
            <person name="Gujja S."/>
            <person name="Hansen M."/>
            <person name="Howarth C."/>
            <person name="Imamovic A."/>
            <person name="Larimer J."/>
            <person name="Murphy C."/>
            <person name="Naylor J."/>
            <person name="Pearson M."/>
            <person name="Priest M."/>
            <person name="Roberts A."/>
            <person name="Saif S."/>
            <person name="Shea T."/>
            <person name="Sykes S."/>
            <person name="Wortman J."/>
            <person name="Nusbaum C."/>
            <person name="Birren B."/>
        </authorList>
    </citation>
    <scope>NUCLEOTIDE SEQUENCE [LARGE SCALE GENOMIC DNA]</scope>
    <source>
        <strain evidence="3">CA1280</strain>
    </source>
</reference>